<evidence type="ECO:0008006" key="5">
    <source>
        <dbReference type="Google" id="ProtNLM"/>
    </source>
</evidence>
<evidence type="ECO:0000256" key="2">
    <source>
        <dbReference type="SAM" id="Phobius"/>
    </source>
</evidence>
<gene>
    <name evidence="3" type="ORF">KGA66_09585</name>
</gene>
<dbReference type="AlphaFoldDB" id="A0A8J7WJB9"/>
<dbReference type="RefSeq" id="WP_211466860.1">
    <property type="nucleotide sequence ID" value="NZ_JAGSXH010000024.1"/>
</dbReference>
<feature type="transmembrane region" description="Helical" evidence="2">
    <location>
        <begin position="43"/>
        <end position="65"/>
    </location>
</feature>
<accession>A0A8J7WJB9</accession>
<sequence length="205" mass="20734">MANDSNEALSLFEVPPAEPAGNGDYPGHWDDHTTPPADRGNPLALAGAVVSFLPPVGLALSAIGLRRSRSRRGAGRTAALIGITLSLVLGGVETYVAATAPLLDSGCLNANTAASRLRAVQAAPGGDLSALAAELDAIHTTLDGAADSADSAQVRTRLQLVAGDLEALSVDITNAKATGETGQLVTDEAKLQVDGTAADSYCHSL</sequence>
<keyword evidence="2" id="KW-1133">Transmembrane helix</keyword>
<protein>
    <recommendedName>
        <fullName evidence="5">DUF4190 domain-containing protein</fullName>
    </recommendedName>
</protein>
<dbReference type="Proteomes" id="UP000677913">
    <property type="component" value="Unassembled WGS sequence"/>
</dbReference>
<organism evidence="3 4">
    <name type="scientific">Actinocrinis puniceicyclus</name>
    <dbReference type="NCBI Taxonomy" id="977794"/>
    <lineage>
        <taxon>Bacteria</taxon>
        <taxon>Bacillati</taxon>
        <taxon>Actinomycetota</taxon>
        <taxon>Actinomycetes</taxon>
        <taxon>Catenulisporales</taxon>
        <taxon>Actinospicaceae</taxon>
        <taxon>Actinocrinis</taxon>
    </lineage>
</organism>
<feature type="transmembrane region" description="Helical" evidence="2">
    <location>
        <begin position="77"/>
        <end position="98"/>
    </location>
</feature>
<keyword evidence="2" id="KW-0472">Membrane</keyword>
<reference evidence="3" key="1">
    <citation type="submission" date="2021-04" db="EMBL/GenBank/DDBJ databases">
        <title>Genome based classification of Actinospica acidithermotolerans sp. nov., an actinobacterium isolated from an Indonesian hot spring.</title>
        <authorList>
            <person name="Kusuma A.B."/>
            <person name="Putra K.E."/>
            <person name="Nafisah S."/>
            <person name="Loh J."/>
            <person name="Nouioui I."/>
            <person name="Goodfellow M."/>
        </authorList>
    </citation>
    <scope>NUCLEOTIDE SEQUENCE</scope>
    <source>
        <strain evidence="3">DSM 45618</strain>
    </source>
</reference>
<keyword evidence="4" id="KW-1185">Reference proteome</keyword>
<evidence type="ECO:0000313" key="3">
    <source>
        <dbReference type="EMBL" id="MBS2963296.1"/>
    </source>
</evidence>
<evidence type="ECO:0000256" key="1">
    <source>
        <dbReference type="SAM" id="MobiDB-lite"/>
    </source>
</evidence>
<feature type="region of interest" description="Disordered" evidence="1">
    <location>
        <begin position="1"/>
        <end position="40"/>
    </location>
</feature>
<comment type="caution">
    <text evidence="3">The sequence shown here is derived from an EMBL/GenBank/DDBJ whole genome shotgun (WGS) entry which is preliminary data.</text>
</comment>
<dbReference type="EMBL" id="JAGSXH010000024">
    <property type="protein sequence ID" value="MBS2963296.1"/>
    <property type="molecule type" value="Genomic_DNA"/>
</dbReference>
<keyword evidence="2" id="KW-0812">Transmembrane</keyword>
<name>A0A8J7WJB9_9ACTN</name>
<evidence type="ECO:0000313" key="4">
    <source>
        <dbReference type="Proteomes" id="UP000677913"/>
    </source>
</evidence>
<proteinExistence type="predicted"/>